<name>W4Q2G3_9BACI</name>
<dbReference type="OrthoDB" id="1798228at2"/>
<dbReference type="AlphaFoldDB" id="W4Q2G3"/>
<dbReference type="STRING" id="1236970.JCM9140_1544"/>
<organism evidence="1 2">
    <name type="scientific">Halalkalibacter wakoensis JCM 9140</name>
    <dbReference type="NCBI Taxonomy" id="1236970"/>
    <lineage>
        <taxon>Bacteria</taxon>
        <taxon>Bacillati</taxon>
        <taxon>Bacillota</taxon>
        <taxon>Bacilli</taxon>
        <taxon>Bacillales</taxon>
        <taxon>Bacillaceae</taxon>
        <taxon>Halalkalibacter</taxon>
    </lineage>
</organism>
<keyword evidence="2" id="KW-1185">Reference proteome</keyword>
<reference evidence="1" key="1">
    <citation type="journal article" date="2014" name="Genome Announc.">
        <title>Draft Genome Sequences of Three Alkaliphilic Bacillus Strains, Bacillus wakoensis JCM 9140T, Bacillus akibai JCM 9157T, and Bacillus hemicellulosilyticus JCM 9152T.</title>
        <authorList>
            <person name="Yuki M."/>
            <person name="Oshima K."/>
            <person name="Suda W."/>
            <person name="Oshida Y."/>
            <person name="Kitamura K."/>
            <person name="Iida T."/>
            <person name="Hattori M."/>
            <person name="Ohkuma M."/>
        </authorList>
    </citation>
    <scope>NUCLEOTIDE SEQUENCE [LARGE SCALE GENOMIC DNA]</scope>
    <source>
        <strain evidence="1">JCM 9140</strain>
    </source>
</reference>
<sequence>MKKKNLIALTLFIGLIYLLHSTPHLAVRTYVFFTGYPVAAVTTNIIHDDYHNEVDKEKFAEWNAKAYTLTKPPIEKATQGELRNYLVKKRGFFHIVEFYGEG</sequence>
<protein>
    <submittedName>
        <fullName evidence="1">Uncharacterized protein</fullName>
    </submittedName>
</protein>
<accession>W4Q2G3</accession>
<gene>
    <name evidence="1" type="ORF">JCM9140_1544</name>
</gene>
<evidence type="ECO:0000313" key="1">
    <source>
        <dbReference type="EMBL" id="GAE25544.1"/>
    </source>
</evidence>
<dbReference type="RefSeq" id="WP_034744118.1">
    <property type="nucleotide sequence ID" value="NZ_BAUT01000011.1"/>
</dbReference>
<comment type="caution">
    <text evidence="1">The sequence shown here is derived from an EMBL/GenBank/DDBJ whole genome shotgun (WGS) entry which is preliminary data.</text>
</comment>
<evidence type="ECO:0000313" key="2">
    <source>
        <dbReference type="Proteomes" id="UP000018890"/>
    </source>
</evidence>
<dbReference type="Proteomes" id="UP000018890">
    <property type="component" value="Unassembled WGS sequence"/>
</dbReference>
<dbReference type="EMBL" id="BAUT01000011">
    <property type="protein sequence ID" value="GAE25544.1"/>
    <property type="molecule type" value="Genomic_DNA"/>
</dbReference>
<proteinExistence type="predicted"/>